<dbReference type="InterPro" id="IPR057444">
    <property type="entry name" value="Znf-CCCH_AtC3H23-like"/>
</dbReference>
<dbReference type="Proteomes" id="UP000591131">
    <property type="component" value="Unassembled WGS sequence"/>
</dbReference>
<sequence>MRKQHLPPPLQPFTPFRLSSLATPSSHTTATTTTATDNSLAQLFISSQSIDMPSLGLGNEALDDIAGIMDDICFTNSVIPLSNVVVGGGGGELPVWHASSETDVEQIDMMLNYRTKKCLYYSQGSCRSQRCFDYHYQTQRRRSPVSPSGYLAYCDVPCKHMSNPAQCARKDSCAYCHSVDELRYHPAIFKTQLCNGHDCRGPACHFAHPGESTRPWAVERYSLGSAAAAAICWPPAPPLSRGHLRGSLLDRNSSENSVNCSDSSERFKIVKCPNLGQVHDRKLCPFYHNFRDRRRFPVTYEAEQCPRHFDIDTSVISCDRGDECDKCHSRIELLYHPSIFKQRFCATWPNVASCARGHNCAFAHHRDEVNGKMFTEEQETVRDVDFFVNHFKTLWCPYGVQHDWHRCYYAHTYQDCRRSPALEYGSEPCPHWGRSKAWTEYGSRCPNGHRCPYSHGSKEQLYHPSYYKTMPCCDWKSRGRCPRGELCAFYHDPSERRQATRLASLDYSRPLSTGEELCHHQPNFWRPPLFSADEGSSESR</sequence>
<feature type="zinc finger region" description="C3H1-type" evidence="6">
    <location>
        <begin position="152"/>
        <end position="180"/>
    </location>
</feature>
<feature type="domain" description="C3H1-type" evidence="8">
    <location>
        <begin position="423"/>
        <end position="458"/>
    </location>
</feature>
<dbReference type="Pfam" id="PF00642">
    <property type="entry name" value="zf-CCCH"/>
    <property type="match status" value="1"/>
</dbReference>
<evidence type="ECO:0000256" key="2">
    <source>
        <dbReference type="ARBA" id="ARBA00022723"/>
    </source>
</evidence>
<evidence type="ECO:0000256" key="7">
    <source>
        <dbReference type="SAM" id="MobiDB-lite"/>
    </source>
</evidence>
<evidence type="ECO:0000256" key="6">
    <source>
        <dbReference type="PROSITE-ProRule" id="PRU00723"/>
    </source>
</evidence>
<dbReference type="InterPro" id="IPR036855">
    <property type="entry name" value="Znf_CCCH_sf"/>
</dbReference>
<dbReference type="Pfam" id="PF18384">
    <property type="entry name" value="zf_CCCH_5"/>
    <property type="match status" value="1"/>
</dbReference>
<name>A0A7J6LEK7_PERCH</name>
<feature type="domain" description="C3H1-type" evidence="8">
    <location>
        <begin position="339"/>
        <end position="367"/>
    </location>
</feature>
<feature type="zinc finger region" description="C3H1-type" evidence="6">
    <location>
        <begin position="339"/>
        <end position="367"/>
    </location>
</feature>
<evidence type="ECO:0000256" key="1">
    <source>
        <dbReference type="ARBA" id="ARBA00008808"/>
    </source>
</evidence>
<evidence type="ECO:0000259" key="8">
    <source>
        <dbReference type="PROSITE" id="PS50103"/>
    </source>
</evidence>
<feature type="region of interest" description="Disordered" evidence="7">
    <location>
        <begin position="1"/>
        <end position="33"/>
    </location>
</feature>
<reference evidence="9 10" key="1">
    <citation type="submission" date="2020-04" db="EMBL/GenBank/DDBJ databases">
        <title>Perkinsus chesapeaki whole genome sequence.</title>
        <authorList>
            <person name="Bogema D.R."/>
        </authorList>
    </citation>
    <scope>NUCLEOTIDE SEQUENCE [LARGE SCALE GENOMIC DNA]</scope>
    <source>
        <strain evidence="9">ATCC PRA-425</strain>
    </source>
</reference>
<dbReference type="InterPro" id="IPR045234">
    <property type="entry name" value="Unkempt-like"/>
</dbReference>
<evidence type="ECO:0000313" key="9">
    <source>
        <dbReference type="EMBL" id="KAF4657665.1"/>
    </source>
</evidence>
<keyword evidence="4 6" id="KW-0862">Zinc</keyword>
<dbReference type="PANTHER" id="PTHR14493">
    <property type="entry name" value="UNKEMPT FAMILY MEMBER"/>
    <property type="match status" value="1"/>
</dbReference>
<dbReference type="SMART" id="SM00356">
    <property type="entry name" value="ZnF_C3H1"/>
    <property type="match status" value="6"/>
</dbReference>
<dbReference type="OrthoDB" id="20534at2759"/>
<feature type="domain" description="C3H1-type" evidence="8">
    <location>
        <begin position="152"/>
        <end position="180"/>
    </location>
</feature>
<dbReference type="SUPFAM" id="SSF90229">
    <property type="entry name" value="CCCH zinc finger"/>
    <property type="match status" value="2"/>
</dbReference>
<dbReference type="GO" id="GO:0008270">
    <property type="term" value="F:zinc ion binding"/>
    <property type="evidence" value="ECO:0007669"/>
    <property type="project" value="UniProtKB-KW"/>
</dbReference>
<dbReference type="PANTHER" id="PTHR14493:SF50">
    <property type="entry name" value="RING FINGER PROTEIN UNKEMPT"/>
    <property type="match status" value="1"/>
</dbReference>
<dbReference type="GO" id="GO:0003677">
    <property type="term" value="F:DNA binding"/>
    <property type="evidence" value="ECO:0007669"/>
    <property type="project" value="UniProtKB-KW"/>
</dbReference>
<evidence type="ECO:0000313" key="10">
    <source>
        <dbReference type="Proteomes" id="UP000591131"/>
    </source>
</evidence>
<dbReference type="InterPro" id="IPR000571">
    <property type="entry name" value="Znf_CCCH"/>
</dbReference>
<evidence type="ECO:0000256" key="5">
    <source>
        <dbReference type="ARBA" id="ARBA00023125"/>
    </source>
</evidence>
<proteinExistence type="inferred from homology"/>
<keyword evidence="2 6" id="KW-0479">Metal-binding</keyword>
<protein>
    <recommendedName>
        <fullName evidence="8">C3H1-type domain-containing protein</fullName>
    </recommendedName>
</protein>
<dbReference type="InterPro" id="IPR040594">
    <property type="entry name" value="UNK_Znf_1"/>
</dbReference>
<feature type="zinc finger region" description="C3H1-type" evidence="6">
    <location>
        <begin position="466"/>
        <end position="494"/>
    </location>
</feature>
<accession>A0A7J6LEK7</accession>
<keyword evidence="3 6" id="KW-0863">Zinc-finger</keyword>
<gene>
    <name evidence="9" type="ORF">FOL47_008363</name>
</gene>
<dbReference type="AlphaFoldDB" id="A0A7J6LEK7"/>
<keyword evidence="10" id="KW-1185">Reference proteome</keyword>
<keyword evidence="5" id="KW-0238">DNA-binding</keyword>
<feature type="domain" description="C3H1-type" evidence="8">
    <location>
        <begin position="466"/>
        <end position="494"/>
    </location>
</feature>
<feature type="zinc finger region" description="C3H1-type" evidence="6">
    <location>
        <begin position="423"/>
        <end position="458"/>
    </location>
</feature>
<organism evidence="9 10">
    <name type="scientific">Perkinsus chesapeaki</name>
    <name type="common">Clam parasite</name>
    <name type="synonym">Perkinsus andrewsi</name>
    <dbReference type="NCBI Taxonomy" id="330153"/>
    <lineage>
        <taxon>Eukaryota</taxon>
        <taxon>Sar</taxon>
        <taxon>Alveolata</taxon>
        <taxon>Perkinsozoa</taxon>
        <taxon>Perkinsea</taxon>
        <taxon>Perkinsida</taxon>
        <taxon>Perkinsidae</taxon>
        <taxon>Perkinsus</taxon>
    </lineage>
</organism>
<dbReference type="Pfam" id="PF25512">
    <property type="entry name" value="zf-CCCH_AtC3H23"/>
    <property type="match status" value="2"/>
</dbReference>
<comment type="caution">
    <text evidence="9">The sequence shown here is derived from an EMBL/GenBank/DDBJ whole genome shotgun (WGS) entry which is preliminary data.</text>
</comment>
<dbReference type="EMBL" id="JAAPAO010000530">
    <property type="protein sequence ID" value="KAF4657665.1"/>
    <property type="molecule type" value="Genomic_DNA"/>
</dbReference>
<feature type="non-terminal residue" evidence="9">
    <location>
        <position position="540"/>
    </location>
</feature>
<dbReference type="Gene3D" id="3.30.1370.210">
    <property type="match status" value="1"/>
</dbReference>
<evidence type="ECO:0000256" key="4">
    <source>
        <dbReference type="ARBA" id="ARBA00022833"/>
    </source>
</evidence>
<dbReference type="PROSITE" id="PS50103">
    <property type="entry name" value="ZF_C3H1"/>
    <property type="match status" value="4"/>
</dbReference>
<evidence type="ECO:0000256" key="3">
    <source>
        <dbReference type="ARBA" id="ARBA00022771"/>
    </source>
</evidence>
<comment type="similarity">
    <text evidence="1">Belongs to the unkempt family.</text>
</comment>
<feature type="compositionally biased region" description="Low complexity" evidence="7">
    <location>
        <begin position="18"/>
        <end position="33"/>
    </location>
</feature>
<feature type="compositionally biased region" description="Pro residues" evidence="7">
    <location>
        <begin position="1"/>
        <end position="12"/>
    </location>
</feature>